<dbReference type="SUPFAM" id="SSF69118">
    <property type="entry name" value="AhpD-like"/>
    <property type="match status" value="1"/>
</dbReference>
<gene>
    <name evidence="1" type="ORF">BBK82_41500</name>
</gene>
<dbReference type="AlphaFoldDB" id="A0A1B2HUX1"/>
<dbReference type="KEGG" id="led:BBK82_41500"/>
<evidence type="ECO:0000313" key="1">
    <source>
        <dbReference type="EMBL" id="ANZ41475.1"/>
    </source>
</evidence>
<accession>A0A1B2HUX1</accession>
<dbReference type="OrthoDB" id="9802489at2"/>
<dbReference type="InterPro" id="IPR029032">
    <property type="entry name" value="AhpD-like"/>
</dbReference>
<dbReference type="Proteomes" id="UP000093053">
    <property type="component" value="Chromosome"/>
</dbReference>
<organism evidence="1 2">
    <name type="scientific">Lentzea guizhouensis</name>
    <dbReference type="NCBI Taxonomy" id="1586287"/>
    <lineage>
        <taxon>Bacteria</taxon>
        <taxon>Bacillati</taxon>
        <taxon>Actinomycetota</taxon>
        <taxon>Actinomycetes</taxon>
        <taxon>Pseudonocardiales</taxon>
        <taxon>Pseudonocardiaceae</taxon>
        <taxon>Lentzea</taxon>
    </lineage>
</organism>
<sequence>MDKDEGARTERGVAVYAETFGVSAAELPDLFSDRVGARFAAEAILAAGGPAWHDPALDDRSRSIAILTALICVGVRGDRLTTHLARAVRAGLDQPALEVLTVLLSLYVGQARTSVAAEEIHLFFQRYASSERHDAS</sequence>
<protein>
    <submittedName>
        <fullName evidence="1">Uncharacterized protein</fullName>
    </submittedName>
</protein>
<evidence type="ECO:0000313" key="2">
    <source>
        <dbReference type="Proteomes" id="UP000093053"/>
    </source>
</evidence>
<name>A0A1B2HUX1_9PSEU</name>
<reference evidence="1 2" key="1">
    <citation type="submission" date="2016-07" db="EMBL/GenBank/DDBJ databases">
        <title>Complete genome sequence of the Lentzea guizhouensis DHS C013.</title>
        <authorList>
            <person name="Cao C."/>
        </authorList>
    </citation>
    <scope>NUCLEOTIDE SEQUENCE [LARGE SCALE GENOMIC DNA]</scope>
    <source>
        <strain evidence="1 2">DHS C013</strain>
    </source>
</reference>
<proteinExistence type="predicted"/>
<dbReference type="EMBL" id="CP016793">
    <property type="protein sequence ID" value="ANZ41475.1"/>
    <property type="molecule type" value="Genomic_DNA"/>
</dbReference>
<dbReference type="InterPro" id="IPR052512">
    <property type="entry name" value="4CMD/NDH-1_regulator"/>
</dbReference>
<keyword evidence="2" id="KW-1185">Reference proteome</keyword>
<dbReference type="PANTHER" id="PTHR33570:SF2">
    <property type="entry name" value="CARBOXYMUCONOLACTONE DECARBOXYLASE-LIKE DOMAIN-CONTAINING PROTEIN"/>
    <property type="match status" value="1"/>
</dbReference>
<dbReference type="STRING" id="1586287.BBK82_41500"/>
<dbReference type="PANTHER" id="PTHR33570">
    <property type="entry name" value="4-CARBOXYMUCONOLACTONE DECARBOXYLASE FAMILY PROTEIN"/>
    <property type="match status" value="1"/>
</dbReference>
<dbReference type="RefSeq" id="WP_065919810.1">
    <property type="nucleotide sequence ID" value="NZ_CP016793.1"/>
</dbReference>
<dbReference type="Gene3D" id="1.20.1290.10">
    <property type="entry name" value="AhpD-like"/>
    <property type="match status" value="1"/>
</dbReference>